<evidence type="ECO:0000256" key="3">
    <source>
        <dbReference type="ARBA" id="ARBA00022598"/>
    </source>
</evidence>
<accession>A0A127FBK8</accession>
<feature type="binding site" evidence="10">
    <location>
        <position position="46"/>
    </location>
    <ligand>
        <name>ATP</name>
        <dbReference type="ChEBI" id="CHEBI:30616"/>
    </ligand>
</feature>
<dbReference type="InterPro" id="IPR017866">
    <property type="entry name" value="Succ-CoA_synthase_bsu_CS"/>
</dbReference>
<dbReference type="Gene3D" id="3.30.1490.20">
    <property type="entry name" value="ATP-grasp fold, A domain"/>
    <property type="match status" value="1"/>
</dbReference>
<feature type="binding site" evidence="10">
    <location>
        <position position="199"/>
    </location>
    <ligand>
        <name>Mg(2+)</name>
        <dbReference type="ChEBI" id="CHEBI:18420"/>
    </ligand>
</feature>
<evidence type="ECO:0000256" key="1">
    <source>
        <dbReference type="ARBA" id="ARBA00009182"/>
    </source>
</evidence>
<feature type="binding site" evidence="10">
    <location>
        <position position="264"/>
    </location>
    <ligand>
        <name>substrate</name>
        <note>ligand shared with subunit alpha</note>
    </ligand>
</feature>
<dbReference type="NCBIfam" id="TIGR01016">
    <property type="entry name" value="sucCoAbeta"/>
    <property type="match status" value="1"/>
</dbReference>
<dbReference type="Pfam" id="PF00549">
    <property type="entry name" value="Ligase_CoA"/>
    <property type="match status" value="1"/>
</dbReference>
<sequence>MNLHEYQSKQLFARYGIPVPTGYPASSAAEATAAARRIGGSKWVIKAQVHAGGRGKAGGVKLVDTPEQAGKAAAAMFGKRLVTHQTGPEGLPIHQVFVEQGSKIVRELYLSLVLNRDKGHIAFIASAAGGMDIEEVAAHTPEKIIRVDIHPAAGLQPSQCRVLAFGLGLEGEQIKEFTQIAQALYQLYLEKDASLVEINPLIVTGEGRLVALDAKINIEDNALFRQKELAEWRDITQEDPMERAAAEHELNYVSLDGDIACMVNGAGLAMATMDLIKLHGGSPANFLDVGGGATRERVTEAFNLILSNQNVKAILVNIFGGIVRCDMIADGIIHAVQDVGVRVPVVVRIEGTNAEKGRKLLQQSGLALIAASDLTDAAKKVVAAARG</sequence>
<dbReference type="EMBL" id="CP011971">
    <property type="protein sequence ID" value="AMN47802.1"/>
    <property type="molecule type" value="Genomic_DNA"/>
</dbReference>
<dbReference type="EC" id="6.2.1.5" evidence="10"/>
<dbReference type="SUPFAM" id="SSF56059">
    <property type="entry name" value="Glutathione synthetase ATP-binding domain-like"/>
    <property type="match status" value="1"/>
</dbReference>
<evidence type="ECO:0000313" key="12">
    <source>
        <dbReference type="EMBL" id="AMN47802.1"/>
    </source>
</evidence>
<comment type="subunit">
    <text evidence="10">Heterotetramer of two alpha and two beta subunits.</text>
</comment>
<evidence type="ECO:0000256" key="6">
    <source>
        <dbReference type="ARBA" id="ARBA00022840"/>
    </source>
</evidence>
<keyword evidence="4 10" id="KW-0479">Metal-binding</keyword>
<dbReference type="UniPathway" id="UPA00223">
    <property type="reaction ID" value="UER00999"/>
</dbReference>
<dbReference type="GO" id="GO:0004776">
    <property type="term" value="F:succinate-CoA ligase (GDP-forming) activity"/>
    <property type="evidence" value="ECO:0007669"/>
    <property type="project" value="RHEA"/>
</dbReference>
<dbReference type="GO" id="GO:0004775">
    <property type="term" value="F:succinate-CoA ligase (ADP-forming) activity"/>
    <property type="evidence" value="ECO:0007669"/>
    <property type="project" value="UniProtKB-UniRule"/>
</dbReference>
<dbReference type="FunFam" id="3.40.50.261:FF:000001">
    <property type="entry name" value="Succinate--CoA ligase [ADP-forming] subunit beta"/>
    <property type="match status" value="1"/>
</dbReference>
<feature type="binding site" evidence="10">
    <location>
        <begin position="321"/>
        <end position="323"/>
    </location>
    <ligand>
        <name>substrate</name>
        <note>ligand shared with subunit alpha</note>
    </ligand>
</feature>
<organism evidence="12 13">
    <name type="scientific">Steroidobacter denitrificans</name>
    <dbReference type="NCBI Taxonomy" id="465721"/>
    <lineage>
        <taxon>Bacteria</taxon>
        <taxon>Pseudomonadati</taxon>
        <taxon>Pseudomonadota</taxon>
        <taxon>Gammaproteobacteria</taxon>
        <taxon>Steroidobacterales</taxon>
        <taxon>Steroidobacteraceae</taxon>
        <taxon>Steroidobacter</taxon>
    </lineage>
</organism>
<evidence type="ECO:0000259" key="11">
    <source>
        <dbReference type="PROSITE" id="PS50975"/>
    </source>
</evidence>
<evidence type="ECO:0000256" key="8">
    <source>
        <dbReference type="ARBA" id="ARBA00050563"/>
    </source>
</evidence>
<evidence type="ECO:0000256" key="7">
    <source>
        <dbReference type="ARBA" id="ARBA00022842"/>
    </source>
</evidence>
<dbReference type="GO" id="GO:0000287">
    <property type="term" value="F:magnesium ion binding"/>
    <property type="evidence" value="ECO:0007669"/>
    <property type="project" value="UniProtKB-UniRule"/>
</dbReference>
<feature type="binding site" evidence="10">
    <location>
        <position position="213"/>
    </location>
    <ligand>
        <name>Mg(2+)</name>
        <dbReference type="ChEBI" id="CHEBI:18420"/>
    </ligand>
</feature>
<comment type="function">
    <text evidence="10">Succinyl-CoA synthetase functions in the citric acid cycle (TCA), coupling the hydrolysis of succinyl-CoA to the synthesis of either ATP or GTP and thus represents the only step of substrate-level phosphorylation in the TCA. The beta subunit provides nucleotide specificity of the enzyme and binds the substrate succinate, while the binding sites for coenzyme A and phosphate are found in the alpha subunit.</text>
</comment>
<evidence type="ECO:0000256" key="4">
    <source>
        <dbReference type="ARBA" id="ARBA00022723"/>
    </source>
</evidence>
<evidence type="ECO:0000256" key="2">
    <source>
        <dbReference type="ARBA" id="ARBA00022532"/>
    </source>
</evidence>
<dbReference type="SUPFAM" id="SSF52210">
    <property type="entry name" value="Succinyl-CoA synthetase domains"/>
    <property type="match status" value="1"/>
</dbReference>
<evidence type="ECO:0000256" key="10">
    <source>
        <dbReference type="HAMAP-Rule" id="MF_00558"/>
    </source>
</evidence>
<evidence type="ECO:0000313" key="13">
    <source>
        <dbReference type="Proteomes" id="UP000070250"/>
    </source>
</evidence>
<dbReference type="Gene3D" id="3.40.50.261">
    <property type="entry name" value="Succinyl-CoA synthetase domains"/>
    <property type="match status" value="1"/>
</dbReference>
<dbReference type="Gene3D" id="3.30.470.20">
    <property type="entry name" value="ATP-grasp fold, B domain"/>
    <property type="match status" value="1"/>
</dbReference>
<dbReference type="InterPro" id="IPR016102">
    <property type="entry name" value="Succinyl-CoA_synth-like"/>
</dbReference>
<dbReference type="PIRSF" id="PIRSF001554">
    <property type="entry name" value="SucCS_beta"/>
    <property type="match status" value="1"/>
</dbReference>
<dbReference type="STRING" id="465721.ACG33_11980"/>
<dbReference type="OrthoDB" id="9802602at2"/>
<dbReference type="KEGG" id="sdf:ACG33_11980"/>
<keyword evidence="2 10" id="KW-0816">Tricarboxylic acid cycle</keyword>
<dbReference type="GO" id="GO:0005524">
    <property type="term" value="F:ATP binding"/>
    <property type="evidence" value="ECO:0007669"/>
    <property type="project" value="UniProtKB-UniRule"/>
</dbReference>
<dbReference type="Proteomes" id="UP000070250">
    <property type="component" value="Chromosome"/>
</dbReference>
<dbReference type="InterPro" id="IPR013650">
    <property type="entry name" value="ATP-grasp_succ-CoA_synth-type"/>
</dbReference>
<dbReference type="GO" id="GO:0006099">
    <property type="term" value="P:tricarboxylic acid cycle"/>
    <property type="evidence" value="ECO:0007669"/>
    <property type="project" value="UniProtKB-UniRule"/>
</dbReference>
<protein>
    <recommendedName>
        <fullName evidence="10">Succinate--CoA ligase [ADP-forming] subunit beta</fullName>
        <ecNumber evidence="10">6.2.1.5</ecNumber>
    </recommendedName>
    <alternativeName>
        <fullName evidence="10">Succinyl-CoA synthetase subunit beta</fullName>
        <shortName evidence="10">SCS-beta</shortName>
    </alternativeName>
</protein>
<keyword evidence="7 10" id="KW-0460">Magnesium</keyword>
<dbReference type="RefSeq" id="WP_066921483.1">
    <property type="nucleotide sequence ID" value="NZ_CP011971.1"/>
</dbReference>
<dbReference type="GO" id="GO:0006104">
    <property type="term" value="P:succinyl-CoA metabolic process"/>
    <property type="evidence" value="ECO:0007669"/>
    <property type="project" value="TreeGrafter"/>
</dbReference>
<evidence type="ECO:0000256" key="9">
    <source>
        <dbReference type="ARBA" id="ARBA00052891"/>
    </source>
</evidence>
<dbReference type="InterPro" id="IPR013815">
    <property type="entry name" value="ATP_grasp_subdomain_1"/>
</dbReference>
<evidence type="ECO:0000256" key="5">
    <source>
        <dbReference type="ARBA" id="ARBA00022741"/>
    </source>
</evidence>
<proteinExistence type="inferred from homology"/>
<dbReference type="AlphaFoldDB" id="A0A127FBK8"/>
<gene>
    <name evidence="10 12" type="primary">sucC</name>
    <name evidence="12" type="ORF">ACG33_11980</name>
</gene>
<comment type="pathway">
    <text evidence="10">Carbohydrate metabolism; tricarboxylic acid cycle; succinate from succinyl-CoA (ligase route): step 1/1.</text>
</comment>
<dbReference type="FunFam" id="3.30.470.20:FF:000002">
    <property type="entry name" value="Succinate--CoA ligase [ADP-forming] subunit beta"/>
    <property type="match status" value="1"/>
</dbReference>
<dbReference type="InterPro" id="IPR005811">
    <property type="entry name" value="SUCC_ACL_C"/>
</dbReference>
<keyword evidence="13" id="KW-1185">Reference proteome</keyword>
<comment type="similarity">
    <text evidence="1 10">Belongs to the succinate/malate CoA ligase beta subunit family.</text>
</comment>
<keyword evidence="6 10" id="KW-0067">ATP-binding</keyword>
<dbReference type="HAMAP" id="MF_00558">
    <property type="entry name" value="Succ_CoA_beta"/>
    <property type="match status" value="1"/>
</dbReference>
<dbReference type="InterPro" id="IPR005809">
    <property type="entry name" value="Succ_CoA_ligase-like_bsu"/>
</dbReference>
<feature type="domain" description="ATP-grasp" evidence="11">
    <location>
        <begin position="9"/>
        <end position="227"/>
    </location>
</feature>
<feature type="binding site" evidence="10">
    <location>
        <position position="99"/>
    </location>
    <ligand>
        <name>ATP</name>
        <dbReference type="ChEBI" id="CHEBI:30616"/>
    </ligand>
</feature>
<feature type="binding site" evidence="10">
    <location>
        <position position="107"/>
    </location>
    <ligand>
        <name>ATP</name>
        <dbReference type="ChEBI" id="CHEBI:30616"/>
    </ligand>
</feature>
<feature type="binding site" evidence="10">
    <location>
        <begin position="53"/>
        <end position="55"/>
    </location>
    <ligand>
        <name>ATP</name>
        <dbReference type="ChEBI" id="CHEBI:30616"/>
    </ligand>
</feature>
<dbReference type="PANTHER" id="PTHR11815:SF10">
    <property type="entry name" value="SUCCINATE--COA LIGASE [GDP-FORMING] SUBUNIT BETA, MITOCHONDRIAL"/>
    <property type="match status" value="1"/>
</dbReference>
<dbReference type="PROSITE" id="PS01217">
    <property type="entry name" value="SUCCINYL_COA_LIG_3"/>
    <property type="match status" value="1"/>
</dbReference>
<dbReference type="NCBIfam" id="NF001913">
    <property type="entry name" value="PRK00696.1"/>
    <property type="match status" value="1"/>
</dbReference>
<comment type="cofactor">
    <cofactor evidence="10">
        <name>Mg(2+)</name>
        <dbReference type="ChEBI" id="CHEBI:18420"/>
    </cofactor>
    <text evidence="10">Binds 1 Mg(2+) ion per subunit.</text>
</comment>
<dbReference type="PANTHER" id="PTHR11815">
    <property type="entry name" value="SUCCINYL-COA SYNTHETASE BETA CHAIN"/>
    <property type="match status" value="1"/>
</dbReference>
<keyword evidence="3 10" id="KW-0436">Ligase</keyword>
<comment type="catalytic activity">
    <reaction evidence="8">
        <text>succinate + ATP + CoA = succinyl-CoA + ADP + phosphate</text>
        <dbReference type="Rhea" id="RHEA:17661"/>
        <dbReference type="ChEBI" id="CHEBI:30031"/>
        <dbReference type="ChEBI" id="CHEBI:30616"/>
        <dbReference type="ChEBI" id="CHEBI:43474"/>
        <dbReference type="ChEBI" id="CHEBI:57287"/>
        <dbReference type="ChEBI" id="CHEBI:57292"/>
        <dbReference type="ChEBI" id="CHEBI:456216"/>
        <dbReference type="EC" id="6.2.1.5"/>
    </reaction>
    <physiologicalReaction direction="right-to-left" evidence="8">
        <dbReference type="Rhea" id="RHEA:17663"/>
    </physiologicalReaction>
</comment>
<feature type="binding site" evidence="10">
    <location>
        <position position="102"/>
    </location>
    <ligand>
        <name>ATP</name>
        <dbReference type="ChEBI" id="CHEBI:30616"/>
    </ligand>
</feature>
<reference evidence="12 13" key="1">
    <citation type="submission" date="2015-06" db="EMBL/GenBank/DDBJ databases">
        <title>A Comprehensive Approach to Explore the Metabolic and Phylogenetic Diversity of Bacterial Steroid Degradation in the Environment: Testosterone as an Example.</title>
        <authorList>
            <person name="Yang F.-C."/>
            <person name="Chen Y.-L."/>
            <person name="Yu C.-P."/>
            <person name="Tang S.-L."/>
            <person name="Wang P.-H."/>
            <person name="Ismail W."/>
            <person name="Wang C.-H."/>
            <person name="Yang C.-Y."/>
            <person name="Chiang Y.-R."/>
        </authorList>
    </citation>
    <scope>NUCLEOTIDE SEQUENCE [LARGE SCALE GENOMIC DNA]</scope>
    <source>
        <strain evidence="12 13">DSM 18526</strain>
    </source>
</reference>
<name>A0A127FBK8_STEDE</name>
<dbReference type="GO" id="GO:0005829">
    <property type="term" value="C:cytosol"/>
    <property type="evidence" value="ECO:0007669"/>
    <property type="project" value="TreeGrafter"/>
</dbReference>
<dbReference type="GO" id="GO:0042709">
    <property type="term" value="C:succinate-CoA ligase complex"/>
    <property type="evidence" value="ECO:0007669"/>
    <property type="project" value="TreeGrafter"/>
</dbReference>
<keyword evidence="5 10" id="KW-0547">Nucleotide-binding</keyword>
<dbReference type="PROSITE" id="PS50975">
    <property type="entry name" value="ATP_GRASP"/>
    <property type="match status" value="1"/>
</dbReference>
<dbReference type="PATRIC" id="fig|465721.4.peg.2560"/>
<dbReference type="InterPro" id="IPR011761">
    <property type="entry name" value="ATP-grasp"/>
</dbReference>
<comment type="catalytic activity">
    <reaction evidence="9">
        <text>GTP + succinate + CoA = succinyl-CoA + GDP + phosphate</text>
        <dbReference type="Rhea" id="RHEA:22120"/>
        <dbReference type="ChEBI" id="CHEBI:30031"/>
        <dbReference type="ChEBI" id="CHEBI:37565"/>
        <dbReference type="ChEBI" id="CHEBI:43474"/>
        <dbReference type="ChEBI" id="CHEBI:57287"/>
        <dbReference type="ChEBI" id="CHEBI:57292"/>
        <dbReference type="ChEBI" id="CHEBI:58189"/>
    </reaction>
    <physiologicalReaction direction="right-to-left" evidence="9">
        <dbReference type="Rhea" id="RHEA:22122"/>
    </physiologicalReaction>
</comment>
<dbReference type="Pfam" id="PF08442">
    <property type="entry name" value="ATP-grasp_2"/>
    <property type="match status" value="1"/>
</dbReference>
<dbReference type="FunFam" id="3.30.1490.20:FF:000002">
    <property type="entry name" value="Succinate--CoA ligase [ADP-forming] subunit beta"/>
    <property type="match status" value="1"/>
</dbReference>